<evidence type="ECO:0000256" key="2">
    <source>
        <dbReference type="SAM" id="MobiDB-lite"/>
    </source>
</evidence>
<feature type="region of interest" description="Disordered" evidence="2">
    <location>
        <begin position="438"/>
        <end position="491"/>
    </location>
</feature>
<reference evidence="3" key="1">
    <citation type="submission" date="2022-10" db="EMBL/GenBank/DDBJ databases">
        <title>Tapping the CABI collections for fungal endophytes: first genome assemblies for Collariella, Neodidymelliopsis, Ascochyta clinopodiicola, Didymella pomorum, Didymosphaeria variabile, Neocosmospora piperis and Neocucurbitaria cava.</title>
        <authorList>
            <person name="Hill R."/>
        </authorList>
    </citation>
    <scope>NUCLEOTIDE SEQUENCE</scope>
    <source>
        <strain evidence="3">IMI 355082</strain>
    </source>
</reference>
<feature type="compositionally biased region" description="Polar residues" evidence="2">
    <location>
        <begin position="819"/>
        <end position="829"/>
    </location>
</feature>
<feature type="compositionally biased region" description="Low complexity" evidence="2">
    <location>
        <begin position="549"/>
        <end position="567"/>
    </location>
</feature>
<feature type="compositionally biased region" description="Basic residues" evidence="2">
    <location>
        <begin position="851"/>
        <end position="860"/>
    </location>
</feature>
<comment type="caution">
    <text evidence="3">The sequence shown here is derived from an EMBL/GenBank/DDBJ whole genome shotgun (WGS) entry which is preliminary data.</text>
</comment>
<protein>
    <submittedName>
        <fullName evidence="3">Uncharacterized protein</fullName>
    </submittedName>
</protein>
<proteinExistence type="predicted"/>
<evidence type="ECO:0000313" key="4">
    <source>
        <dbReference type="Proteomes" id="UP001140453"/>
    </source>
</evidence>
<keyword evidence="1" id="KW-0175">Coiled coil</keyword>
<accession>A0A9W8YN11</accession>
<sequence length="954" mass="105768">MGLAALDSDILLPISSTPPGNCAEADQSDELSALTTIKSKEVDDVIMLDIPSAFDHKDQGLYEGNMNAANPARDCRSDHFHGSSSSHGPFNKMETLALQQRVESDAFSRPATPVILGTGADPVKGFHAESDVGMDVDKRAQPQPFIVGMVSIPEVDLNFCDFPPTEPYLFGPDGVSTFNSIRCLPFRNDILPIVDKSPSVRVFLADISRVEQTEQQDTVHREQMAPTQQRVLSLQSQAQIDLQDAKDSSRALTRMLQEDQSQPADQLETSAQICEMITRAVRKAKAAEIYVRSGLQRATSSQEAQALERQAEDAKQLVQEMAALLQRNHQRHQQIWTRATQQSPVPQQIPPVQPQMLQQNREPVQLMAQAHSTEQLQPIALAPPTAQVQDSTKIHDAIRQVQQALATADQTVWGYQQSWAQIGAQIAAQQHATVQQGQAQQEAYPQQHLYHSQQHGHAQQQVRQAQQAQESGHAPQPFTRPQHPQEQATSGLDQHPVVTGQLFAAQLRHDDRPRPSTRSPRVEQEVEALQETDSCLRGGCSGHDRDAVSNDNSQDVQQSQDAAESDSPPMSARQFQRVVGNSAAASVHQRTLISAPSPPTTVPSTPRRLDPKVEGMDDANLDAVVLEKGMKSDTMTREEKMELAQDDLDMWREEQRRRLRATLHPSPPTTVPSTPRRLDTKVEAMDDANLDAVVLEKGMKSDTMTREEKMELAQDDLDMWRTEQRRRLRATLHPDAQSDPASVLQRQLTLSNKPCSSKKVGLSAWTQYEKNEQARLMKSRVESGRNESRYPSPVMHTRKGSAPQAVQKQSKQHGHSHCRTSQVSAQSDFSKLPAAGLLKGASRGPQEKHGRNQQHYRSYHGSHLGPEANSSRSPFAEIVDETTKEVLAPGPGRCGIDKHGHVLAQGPLDYQKLVEEAALEDCIVQDIQLDDLVVEELDEKPAVDAKGCRSKQQD</sequence>
<gene>
    <name evidence="3" type="ORF">N0V93_008457</name>
</gene>
<name>A0A9W8YN11_9PEZI</name>
<feature type="compositionally biased region" description="Low complexity" evidence="2">
    <location>
        <begin position="438"/>
        <end position="469"/>
    </location>
</feature>
<evidence type="ECO:0000313" key="3">
    <source>
        <dbReference type="EMBL" id="KAJ4387854.1"/>
    </source>
</evidence>
<organism evidence="3 4">
    <name type="scientific">Gnomoniopsis smithogilvyi</name>
    <dbReference type="NCBI Taxonomy" id="1191159"/>
    <lineage>
        <taxon>Eukaryota</taxon>
        <taxon>Fungi</taxon>
        <taxon>Dikarya</taxon>
        <taxon>Ascomycota</taxon>
        <taxon>Pezizomycotina</taxon>
        <taxon>Sordariomycetes</taxon>
        <taxon>Sordariomycetidae</taxon>
        <taxon>Diaporthales</taxon>
        <taxon>Gnomoniaceae</taxon>
        <taxon>Gnomoniopsis</taxon>
    </lineage>
</organism>
<feature type="compositionally biased region" description="Polar residues" evidence="2">
    <location>
        <begin position="482"/>
        <end position="491"/>
    </location>
</feature>
<dbReference type="AlphaFoldDB" id="A0A9W8YN11"/>
<feature type="compositionally biased region" description="Basic and acidic residues" evidence="2">
    <location>
        <begin position="777"/>
        <end position="788"/>
    </location>
</feature>
<feature type="coiled-coil region" evidence="1">
    <location>
        <begin position="297"/>
        <end position="327"/>
    </location>
</feature>
<feature type="region of interest" description="Disordered" evidence="2">
    <location>
        <begin position="777"/>
        <end position="873"/>
    </location>
</feature>
<dbReference type="OrthoDB" id="10658269at2759"/>
<keyword evidence="4" id="KW-1185">Reference proteome</keyword>
<feature type="region of interest" description="Disordered" evidence="2">
    <location>
        <begin position="506"/>
        <end position="614"/>
    </location>
</feature>
<dbReference type="EMBL" id="JAPEVB010000005">
    <property type="protein sequence ID" value="KAJ4387854.1"/>
    <property type="molecule type" value="Genomic_DNA"/>
</dbReference>
<evidence type="ECO:0000256" key="1">
    <source>
        <dbReference type="SAM" id="Coils"/>
    </source>
</evidence>
<feature type="compositionally biased region" description="Basic and acidic residues" evidence="2">
    <location>
        <begin position="507"/>
        <end position="524"/>
    </location>
</feature>
<dbReference type="Proteomes" id="UP001140453">
    <property type="component" value="Unassembled WGS sequence"/>
</dbReference>